<dbReference type="PROSITE" id="PS50894">
    <property type="entry name" value="HPT"/>
    <property type="match status" value="1"/>
</dbReference>
<keyword evidence="2 4" id="KW-0902">Two-component regulatory system</keyword>
<evidence type="ECO:0000256" key="1">
    <source>
        <dbReference type="ARBA" id="ARBA00022864"/>
    </source>
</evidence>
<keyword evidence="8" id="KW-1185">Reference proteome</keyword>
<dbReference type="PANTHER" id="PTHR28242">
    <property type="entry name" value="PHOSPHORELAY INTERMEDIATE PROTEIN YPD1"/>
    <property type="match status" value="1"/>
</dbReference>
<sequence length="265" mass="29827">MENDPLRQQIAAMKQSLLNEGTVESHFFHMEQHQSSKDPNILEREIGLLYTNSMNITNNIEQQLENRPVDFTAITELVQQLRVMSARLGTKKVMERVLALLACCHERHVQRSKLSLPVLKLELETLKARLDSYFQGTLDSNFDNMEELQGPDNPNFVEEVISVFFTRSSNNINNIEQQLENSPVNFAAIERVVHQLRGGGAGIGAPKVRDKAAALLNNCMACNVEGCKASLEELKLEMETLKGKLQPYFQLVREARPANGAVPPQ</sequence>
<organism evidence="6 8">
    <name type="scientific">Hevea brasiliensis</name>
    <name type="common">Para rubber tree</name>
    <name type="synonym">Siphonia brasiliensis</name>
    <dbReference type="NCBI Taxonomy" id="3981"/>
    <lineage>
        <taxon>Eukaryota</taxon>
        <taxon>Viridiplantae</taxon>
        <taxon>Streptophyta</taxon>
        <taxon>Embryophyta</taxon>
        <taxon>Tracheophyta</taxon>
        <taxon>Spermatophyta</taxon>
        <taxon>Magnoliopsida</taxon>
        <taxon>eudicotyledons</taxon>
        <taxon>Gunneridae</taxon>
        <taxon>Pentapetalae</taxon>
        <taxon>rosids</taxon>
        <taxon>fabids</taxon>
        <taxon>Malpighiales</taxon>
        <taxon>Euphorbiaceae</taxon>
        <taxon>Crotonoideae</taxon>
        <taxon>Micrandreae</taxon>
        <taxon>Hevea</taxon>
    </lineage>
</organism>
<comment type="subcellular location">
    <subcellularLocation>
        <location evidence="4">Cytoplasm</location>
        <location evidence="4">Cytosol</location>
    </subcellularLocation>
    <subcellularLocation>
        <location evidence="4">Nucleus</location>
    </subcellularLocation>
</comment>
<evidence type="ECO:0000256" key="2">
    <source>
        <dbReference type="ARBA" id="ARBA00023012"/>
    </source>
</evidence>
<evidence type="ECO:0000259" key="5">
    <source>
        <dbReference type="PROSITE" id="PS50894"/>
    </source>
</evidence>
<dbReference type="Proteomes" id="UP000467840">
    <property type="component" value="Chromosome 15"/>
</dbReference>
<dbReference type="GO" id="GO:0000160">
    <property type="term" value="P:phosphorelay signal transduction system"/>
    <property type="evidence" value="ECO:0007669"/>
    <property type="project" value="UniProtKB-UniRule"/>
</dbReference>
<dbReference type="InterPro" id="IPR036641">
    <property type="entry name" value="HPT_dom_sf"/>
</dbReference>
<feature type="modified residue" description="Phosphohistidine" evidence="3">
    <location>
        <position position="194"/>
    </location>
</feature>
<evidence type="ECO:0000313" key="6">
    <source>
        <dbReference type="EMBL" id="KAF2303990.1"/>
    </source>
</evidence>
<keyword evidence="1 4" id="KW-0932">Cytokinin signaling pathway</keyword>
<proteinExistence type="predicted"/>
<evidence type="ECO:0000256" key="3">
    <source>
        <dbReference type="PROSITE-ProRule" id="PRU00110"/>
    </source>
</evidence>
<evidence type="ECO:0000256" key="4">
    <source>
        <dbReference type="RuleBase" id="RU369004"/>
    </source>
</evidence>
<dbReference type="AlphaFoldDB" id="A0A6A6LRC0"/>
<comment type="caution">
    <text evidence="6">The sequence shown here is derived from an EMBL/GenBank/DDBJ whole genome shotgun (WGS) entry which is preliminary data.</text>
</comment>
<evidence type="ECO:0000313" key="8">
    <source>
        <dbReference type="Proteomes" id="UP000467840"/>
    </source>
</evidence>
<dbReference type="SUPFAM" id="SSF47226">
    <property type="entry name" value="Histidine-containing phosphotransfer domain, HPT domain"/>
    <property type="match status" value="2"/>
</dbReference>
<dbReference type="GO" id="GO:0009927">
    <property type="term" value="F:histidine phosphotransfer kinase activity"/>
    <property type="evidence" value="ECO:0007669"/>
    <property type="project" value="UniProtKB-UniRule"/>
</dbReference>
<dbReference type="EMBL" id="JAAGAX010000009">
    <property type="protein sequence ID" value="KAF2303990.1"/>
    <property type="molecule type" value="Genomic_DNA"/>
</dbReference>
<dbReference type="InterPro" id="IPR008207">
    <property type="entry name" value="Sig_transdc_His_kin_Hpt_dom"/>
</dbReference>
<gene>
    <name evidence="6" type="ORF">GH714_025990</name>
    <name evidence="7" type="ORF">GH714_041509</name>
</gene>
<dbReference type="PANTHER" id="PTHR28242:SF41">
    <property type="entry name" value="HISTIDINE CONTAINING PHOSPHOTRANSFER PROTEIN"/>
    <property type="match status" value="1"/>
</dbReference>
<protein>
    <recommendedName>
        <fullName evidence="4">Histidine-containing phosphotransfer protein</fullName>
    </recommendedName>
</protein>
<comment type="function">
    <text evidence="4">Functions as a two-component phosphorelay mediators between cytokinin sensor histidine kinases and response regulators (B-type ARRs). Plays an important role in propagating cytokinin signal transduction.</text>
</comment>
<dbReference type="Proteomes" id="UP000467840">
    <property type="component" value="Chromosome 16"/>
</dbReference>
<name>A0A6A6LRC0_HEVBR</name>
<evidence type="ECO:0000313" key="7">
    <source>
        <dbReference type="EMBL" id="KAF2316168.1"/>
    </source>
</evidence>
<dbReference type="Gene3D" id="1.20.120.160">
    <property type="entry name" value="HPT domain"/>
    <property type="match status" value="2"/>
</dbReference>
<keyword evidence="3" id="KW-0597">Phosphoprotein</keyword>
<dbReference type="GO" id="GO:0005829">
    <property type="term" value="C:cytosol"/>
    <property type="evidence" value="ECO:0007669"/>
    <property type="project" value="UniProtKB-SubCell"/>
</dbReference>
<feature type="domain" description="HPt" evidence="5">
    <location>
        <begin position="153"/>
        <end position="248"/>
    </location>
</feature>
<dbReference type="EMBL" id="JAAGAX010000005">
    <property type="protein sequence ID" value="KAF2316168.1"/>
    <property type="molecule type" value="Genomic_DNA"/>
</dbReference>
<reference evidence="6 8" key="1">
    <citation type="journal article" date="2020" name="Mol. Plant">
        <title>The Chromosome-Based Rubber Tree Genome Provides New Insights into Spurge Genome Evolution and Rubber Biosynthesis.</title>
        <authorList>
            <person name="Liu J."/>
            <person name="Shi C."/>
            <person name="Shi C.C."/>
            <person name="Li W."/>
            <person name="Zhang Q.J."/>
            <person name="Zhang Y."/>
            <person name="Li K."/>
            <person name="Lu H.F."/>
            <person name="Shi C."/>
            <person name="Zhu S.T."/>
            <person name="Xiao Z.Y."/>
            <person name="Nan H."/>
            <person name="Yue Y."/>
            <person name="Zhu X.G."/>
            <person name="Wu Y."/>
            <person name="Hong X.N."/>
            <person name="Fan G.Y."/>
            <person name="Tong Y."/>
            <person name="Zhang D."/>
            <person name="Mao C.L."/>
            <person name="Liu Y.L."/>
            <person name="Hao S.J."/>
            <person name="Liu W.Q."/>
            <person name="Lv M.Q."/>
            <person name="Zhang H.B."/>
            <person name="Liu Y."/>
            <person name="Hu-Tang G.R."/>
            <person name="Wang J.P."/>
            <person name="Wang J.H."/>
            <person name="Sun Y.H."/>
            <person name="Ni S.B."/>
            <person name="Chen W.B."/>
            <person name="Zhang X.C."/>
            <person name="Jiao Y.N."/>
            <person name="Eichler E.E."/>
            <person name="Li G.H."/>
            <person name="Liu X."/>
            <person name="Gao L.Z."/>
        </authorList>
    </citation>
    <scope>NUCLEOTIDE SEQUENCE [LARGE SCALE GENOMIC DNA]</scope>
    <source>
        <strain evidence="8">cv. GT1</strain>
        <tissue evidence="6">Leaf</tissue>
    </source>
</reference>
<accession>A0A6A6LRC0</accession>
<dbReference type="GO" id="GO:0009736">
    <property type="term" value="P:cytokinin-activated signaling pathway"/>
    <property type="evidence" value="ECO:0007669"/>
    <property type="project" value="UniProtKB-KW"/>
</dbReference>
<dbReference type="GO" id="GO:0043424">
    <property type="term" value="F:protein histidine kinase binding"/>
    <property type="evidence" value="ECO:0007669"/>
    <property type="project" value="UniProtKB-UniRule"/>
</dbReference>
<dbReference type="GO" id="GO:0005634">
    <property type="term" value="C:nucleus"/>
    <property type="evidence" value="ECO:0007669"/>
    <property type="project" value="UniProtKB-SubCell"/>
</dbReference>
<comment type="domain">
    <text evidence="4">Histidine-containing phosphotransfer domain (HPt) contains an active histidine that mediates the phosphotransfer.</text>
</comment>
<dbReference type="InterPro" id="IPR045871">
    <property type="entry name" value="AHP1-5/YPD1"/>
</dbReference>
<dbReference type="Pfam" id="PF01627">
    <property type="entry name" value="Hpt"/>
    <property type="match status" value="1"/>
</dbReference>